<name>A0A381P4W0_9ZZZZ</name>
<reference evidence="1" key="1">
    <citation type="submission" date="2018-05" db="EMBL/GenBank/DDBJ databases">
        <authorList>
            <person name="Lanie J.A."/>
            <person name="Ng W.-L."/>
            <person name="Kazmierczak K.M."/>
            <person name="Andrzejewski T.M."/>
            <person name="Davidsen T.M."/>
            <person name="Wayne K.J."/>
            <person name="Tettelin H."/>
            <person name="Glass J.I."/>
            <person name="Rusch D."/>
            <person name="Podicherti R."/>
            <person name="Tsui H.-C.T."/>
            <person name="Winkler M.E."/>
        </authorList>
    </citation>
    <scope>NUCLEOTIDE SEQUENCE</scope>
</reference>
<gene>
    <name evidence="1" type="ORF">METZ01_LOCUS14815</name>
</gene>
<protein>
    <recommendedName>
        <fullName evidence="2">Cytochrome b561 bacterial/Ni-hydrogenase domain-containing protein</fullName>
    </recommendedName>
</protein>
<evidence type="ECO:0000313" key="1">
    <source>
        <dbReference type="EMBL" id="SUZ61961.1"/>
    </source>
</evidence>
<dbReference type="AlphaFoldDB" id="A0A381P4W0"/>
<sequence length="204" mass="23378">MKIIIISFFLILFVSSQNNAQDLLNELESIESNNIPLLPEKFLVTKKIFWGKKGLMRNFNRFKLTPENRQNELKLRKSMFKAHQILGFITLGEMLVQGIIGSKLYKGNMDIKNAHETMGMMVNITYFTNASIPLFSPPKMFNERKGLSNIKLHKILAIVHFSSMVATNILARKIHTNYDLKPYHRAAAYTAFGSYAASMIVIKF</sequence>
<accession>A0A381P4W0</accession>
<dbReference type="EMBL" id="UINC01000838">
    <property type="protein sequence ID" value="SUZ61961.1"/>
    <property type="molecule type" value="Genomic_DNA"/>
</dbReference>
<organism evidence="1">
    <name type="scientific">marine metagenome</name>
    <dbReference type="NCBI Taxonomy" id="408172"/>
    <lineage>
        <taxon>unclassified sequences</taxon>
        <taxon>metagenomes</taxon>
        <taxon>ecological metagenomes</taxon>
    </lineage>
</organism>
<evidence type="ECO:0008006" key="2">
    <source>
        <dbReference type="Google" id="ProtNLM"/>
    </source>
</evidence>
<proteinExistence type="predicted"/>